<dbReference type="InterPro" id="IPR032559">
    <property type="entry name" value="DUF4933"/>
</dbReference>
<keyword evidence="1" id="KW-0732">Signal</keyword>
<evidence type="ECO:0000313" key="2">
    <source>
        <dbReference type="EMBL" id="HJA84859.1"/>
    </source>
</evidence>
<reference evidence="2" key="2">
    <citation type="submission" date="2021-04" db="EMBL/GenBank/DDBJ databases">
        <authorList>
            <person name="Gilroy R."/>
        </authorList>
    </citation>
    <scope>NUCLEOTIDE SEQUENCE</scope>
    <source>
        <strain evidence="2">ChiHjej12B11-9795</strain>
    </source>
</reference>
<dbReference type="AlphaFoldDB" id="A0A9D2KV62"/>
<evidence type="ECO:0000313" key="3">
    <source>
        <dbReference type="Proteomes" id="UP000823862"/>
    </source>
</evidence>
<sequence>MNRICMLTMFLFLLVSCGNRNAGKEQRETTASLEKQGASVETFAADYRPPAGIKYQPTIVRTGAKTINVAAALKHVRALKANEIGTPMLYPTGVEALCIFGSPLLKVENKWVLQAIEGLYLLDNKYKAVRQLVRNDVEMESEDGKNISLNLKRFLYDAGYDASLRQLRASYGGKSRRFIANLSWDELLASTDTCTPDQLTDLLPQPAKGKFYTMEGGYFSPERFSSRVYTFGTKGDTLCLFTVNDAEDYVPVGDYRSAERDGQVYVYGGKPRFLLGYDDTVYELEDASTLKAVWKLDFGDLKRPTGKYVVESLSRNLGDYWFINSFMETDRYVIMGLSEGHDCPSNRESNNVKLYTLVYNKQTAECFSLPPAKNKEGHPDYPQIPFTYQGKSLNDHLSGVVDGIPYFLTYGKKLKEQLAGVPEAEALGEKETVIVMVEQ</sequence>
<organism evidence="2 3">
    <name type="scientific">Candidatus Bacteroides avicola</name>
    <dbReference type="NCBI Taxonomy" id="2838468"/>
    <lineage>
        <taxon>Bacteria</taxon>
        <taxon>Pseudomonadati</taxon>
        <taxon>Bacteroidota</taxon>
        <taxon>Bacteroidia</taxon>
        <taxon>Bacteroidales</taxon>
        <taxon>Bacteroidaceae</taxon>
        <taxon>Bacteroides</taxon>
    </lineage>
</organism>
<protein>
    <submittedName>
        <fullName evidence="2">DUF4933 domain-containing protein</fullName>
    </submittedName>
</protein>
<dbReference type="Pfam" id="PF16287">
    <property type="entry name" value="DUF4933"/>
    <property type="match status" value="1"/>
</dbReference>
<dbReference type="Proteomes" id="UP000823862">
    <property type="component" value="Unassembled WGS sequence"/>
</dbReference>
<accession>A0A9D2KV62</accession>
<gene>
    <name evidence="2" type="ORF">H9950_01430</name>
</gene>
<dbReference type="EMBL" id="DWZI01000005">
    <property type="protein sequence ID" value="HJA84859.1"/>
    <property type="molecule type" value="Genomic_DNA"/>
</dbReference>
<proteinExistence type="predicted"/>
<feature type="chain" id="PRO_5038614510" evidence="1">
    <location>
        <begin position="23"/>
        <end position="439"/>
    </location>
</feature>
<name>A0A9D2KV62_9BACE</name>
<reference evidence="2" key="1">
    <citation type="journal article" date="2021" name="PeerJ">
        <title>Extensive microbial diversity within the chicken gut microbiome revealed by metagenomics and culture.</title>
        <authorList>
            <person name="Gilroy R."/>
            <person name="Ravi A."/>
            <person name="Getino M."/>
            <person name="Pursley I."/>
            <person name="Horton D.L."/>
            <person name="Alikhan N.F."/>
            <person name="Baker D."/>
            <person name="Gharbi K."/>
            <person name="Hall N."/>
            <person name="Watson M."/>
            <person name="Adriaenssens E.M."/>
            <person name="Foster-Nyarko E."/>
            <person name="Jarju S."/>
            <person name="Secka A."/>
            <person name="Antonio M."/>
            <person name="Oren A."/>
            <person name="Chaudhuri R.R."/>
            <person name="La Ragione R."/>
            <person name="Hildebrand F."/>
            <person name="Pallen M.J."/>
        </authorList>
    </citation>
    <scope>NUCLEOTIDE SEQUENCE</scope>
    <source>
        <strain evidence="2">ChiHjej12B11-9795</strain>
    </source>
</reference>
<feature type="signal peptide" evidence="1">
    <location>
        <begin position="1"/>
        <end position="22"/>
    </location>
</feature>
<dbReference type="PROSITE" id="PS51257">
    <property type="entry name" value="PROKAR_LIPOPROTEIN"/>
    <property type="match status" value="1"/>
</dbReference>
<evidence type="ECO:0000256" key="1">
    <source>
        <dbReference type="SAM" id="SignalP"/>
    </source>
</evidence>
<comment type="caution">
    <text evidence="2">The sequence shown here is derived from an EMBL/GenBank/DDBJ whole genome shotgun (WGS) entry which is preliminary data.</text>
</comment>